<dbReference type="RefSeq" id="NP_861646.1">
    <property type="nucleotide sequence ID" value="NC_004927.2"/>
</dbReference>
<evidence type="ECO:0000313" key="1">
    <source>
        <dbReference type="EMBL" id="AAO61357.1"/>
    </source>
</evidence>
<reference evidence="1 2" key="1">
    <citation type="journal article" date="2004" name="J. Bacteriol.">
        <title>Haloviruses HF1 and HF2: evidence for a recent and large recombination event.</title>
        <authorList>
            <person name="Tang S.L."/>
            <person name="Nuttall S."/>
            <person name="Dyall-Smith M."/>
        </authorList>
    </citation>
    <scope>NUCLEOTIDE SEQUENCE [LARGE SCALE GENOMIC DNA]</scope>
</reference>
<protein>
    <submittedName>
        <fullName evidence="1">Uncharacterized protein</fullName>
    </submittedName>
</protein>
<dbReference type="GeneID" id="1733820"/>
<keyword evidence="2" id="KW-1185">Reference proteome</keyword>
<dbReference type="KEGG" id="vg:1733820"/>
<organism evidence="1 2">
    <name type="scientific">Halophage HF1</name>
    <dbReference type="NCBI Taxonomy" id="2847106"/>
    <lineage>
        <taxon>Viruses</taxon>
        <taxon>Duplodnaviria</taxon>
        <taxon>Heunggongvirae</taxon>
        <taxon>Uroviricota</taxon>
        <taxon>Caudoviricetes</taxon>
        <taxon>Thumleimavirales</taxon>
        <taxon>Hafunaviridae</taxon>
        <taxon>Haloferacalesvirus</taxon>
        <taxon>Haloferacalesvirus moolapense</taxon>
        <taxon>Haloferacalesvirus HF1</taxon>
    </lineage>
</organism>
<dbReference type="Proteomes" id="UP000001309">
    <property type="component" value="Segment"/>
</dbReference>
<dbReference type="EMBL" id="AY190604">
    <property type="protein sequence ID" value="AAO61357.1"/>
    <property type="molecule type" value="Genomic_DNA"/>
</dbReference>
<sequence>MNRLEQVHELLNQTKLGDEAVYGDGVSGEVGTLKQFVPEVEPSRNVRLARQLNALLQELPDDAFSPETFQEMYRIRNEVEDEARRDVLERCEIDSMELANLKSYDAYDPISKIRFSISESEYRQHSDPIETAKEWLARAVVEP</sequence>
<name>Q7TDI4_9CAUD</name>
<proteinExistence type="predicted"/>
<accession>Q7TDI4</accession>
<evidence type="ECO:0000313" key="2">
    <source>
        <dbReference type="Proteomes" id="UP000001309"/>
    </source>
</evidence>
<gene>
    <name evidence="1" type="ORF">HfxHF1_405</name>
</gene>